<comment type="caution">
    <text evidence="3">The sequence shown here is derived from an EMBL/GenBank/DDBJ whole genome shotgun (WGS) entry which is preliminary data.</text>
</comment>
<feature type="compositionally biased region" description="Polar residues" evidence="1">
    <location>
        <begin position="938"/>
        <end position="953"/>
    </location>
</feature>
<name>A0A8I2YMY8_9AGAM</name>
<feature type="region of interest" description="Disordered" evidence="1">
    <location>
        <begin position="904"/>
        <end position="977"/>
    </location>
</feature>
<evidence type="ECO:0000313" key="4">
    <source>
        <dbReference type="Proteomes" id="UP000683000"/>
    </source>
</evidence>
<feature type="domain" description="Integrase core" evidence="2">
    <location>
        <begin position="249"/>
        <end position="416"/>
    </location>
</feature>
<keyword evidence="4" id="KW-1185">Reference proteome</keyword>
<evidence type="ECO:0000313" key="3">
    <source>
        <dbReference type="EMBL" id="KAG6374552.1"/>
    </source>
</evidence>
<dbReference type="Proteomes" id="UP000683000">
    <property type="component" value="Unassembled WGS sequence"/>
</dbReference>
<feature type="compositionally biased region" description="Low complexity" evidence="1">
    <location>
        <begin position="610"/>
        <end position="633"/>
    </location>
</feature>
<dbReference type="EMBL" id="JAGFBS010000017">
    <property type="protein sequence ID" value="KAG6374552.1"/>
    <property type="molecule type" value="Genomic_DNA"/>
</dbReference>
<organism evidence="3 4">
    <name type="scientific">Boletus reticuloceps</name>
    <dbReference type="NCBI Taxonomy" id="495285"/>
    <lineage>
        <taxon>Eukaryota</taxon>
        <taxon>Fungi</taxon>
        <taxon>Dikarya</taxon>
        <taxon>Basidiomycota</taxon>
        <taxon>Agaricomycotina</taxon>
        <taxon>Agaricomycetes</taxon>
        <taxon>Agaricomycetidae</taxon>
        <taxon>Boletales</taxon>
        <taxon>Boletineae</taxon>
        <taxon>Boletaceae</taxon>
        <taxon>Boletoideae</taxon>
        <taxon>Boletus</taxon>
    </lineage>
</organism>
<dbReference type="InterPro" id="IPR058913">
    <property type="entry name" value="Integrase_dom_put"/>
</dbReference>
<protein>
    <recommendedName>
        <fullName evidence="2">Integrase core domain-containing protein</fullName>
    </recommendedName>
</protein>
<dbReference type="AlphaFoldDB" id="A0A8I2YMY8"/>
<dbReference type="Pfam" id="PF24764">
    <property type="entry name" value="rva_4"/>
    <property type="match status" value="1"/>
</dbReference>
<proteinExistence type="predicted"/>
<dbReference type="PANTHER" id="PTHR46791">
    <property type="entry name" value="EXPRESSED PROTEIN"/>
    <property type="match status" value="1"/>
</dbReference>
<evidence type="ECO:0000259" key="2">
    <source>
        <dbReference type="Pfam" id="PF24764"/>
    </source>
</evidence>
<gene>
    <name evidence="3" type="ORF">JVT61DRAFT_3897</name>
</gene>
<dbReference type="PANTHER" id="PTHR46791:SF5">
    <property type="entry name" value="CLR5 DOMAIN-CONTAINING PROTEIN-RELATED"/>
    <property type="match status" value="1"/>
</dbReference>
<evidence type="ECO:0000256" key="1">
    <source>
        <dbReference type="SAM" id="MobiDB-lite"/>
    </source>
</evidence>
<sequence length="977" mass="109115">MPGPDRQWHLGPGQAFPPLPARDYWSPDIHHAHEILQDAYQHAVGLLQQEDGDPLRIRIHADQISQQMVPLLEALHHEVGDINWTMLCVETFGELLCMLENVALSTSGQDQSTSNLIHIVPVVSEPPGPYQGCPRLKFDAEWLLDAVSSSHRIPLQTLAQTLGVHRNTLRCHLRMVGLSKKYSDITDEELEICIRRYKCDRPNAGLQFVITFLKSHGIHVQRARIQSSMQRINPLGRLIRYQAAIKRRVYESPQSNYVWHINGHHKLICWGVVVGLQANIDNRAQTVLNLFLTAIEIYGTPTCVCGDRGGKNMDVAVWMIRHCGPNQSSFLWGRSTQNSHIERLWVDTGTNFVHLWKAFFIRLEDIHMLDVGNPHHLWLLHYLFLGLLNDDCQRFQLDWNHHPILKQGHNQSPLDMRFLSATQHGIYAEPEAQRGPDIAGHSDDGINLEAEIMAEQSRHVRHAAINVPLTASPFHTTQAFNVFRLAFQETQERDIVPLGYGVAKDEWTGSSYPEIEVITVGRGKREYVVELPFEVWWTRVYNSLAENVIFVALSSTSPSHPMSPNSESLESSGPCSWFIAGAGRKGDRCSTCYKKERHHRVSTDPPQAASSNLPPHSSSSTNTPNSTLQTTTSAPPSTTDNTVQAIINRYAGGTGMQLHSRAAVTTKSEAFSGFWKKTSSSFPKSRKVGCQTRSTSHPPHQEKQIKIGTLLMVPHGLNESVSKKPTKSELESYRQVGLMVGADGEDDLEFNISWSMVDIDLWFWCLLPKPFEWLDACHSVLDIHWVLLNSDRQMYFVLTQPTITGKELDQVRGTPGRKFTLHSIVICTACSSAIPHMPTIWKALSCGAPSGPTGNGDIIDISTVNDLEVDDAMEDISEYCSDPSGTTQAQIGLKRHASTLFETNASQAQGSSSVSGPSKRIKSDHYHARMSPVHKLGTSVSSEFPQATTSGPSTVPPMDRRLSALRPAHKPSRNPWA</sequence>
<feature type="compositionally biased region" description="Low complexity" evidence="1">
    <location>
        <begin position="905"/>
        <end position="918"/>
    </location>
</feature>
<reference evidence="3" key="1">
    <citation type="submission" date="2021-03" db="EMBL/GenBank/DDBJ databases">
        <title>Evolutionary innovations through gain and loss of genes in the ectomycorrhizal Boletales.</title>
        <authorList>
            <person name="Wu G."/>
            <person name="Miyauchi S."/>
            <person name="Morin E."/>
            <person name="Yang Z.-L."/>
            <person name="Xu J."/>
            <person name="Martin F.M."/>
        </authorList>
    </citation>
    <scope>NUCLEOTIDE SEQUENCE</scope>
    <source>
        <strain evidence="3">BR01</strain>
    </source>
</reference>
<dbReference type="OrthoDB" id="3228476at2759"/>
<accession>A0A8I2YMY8</accession>
<feature type="compositionally biased region" description="Basic residues" evidence="1">
    <location>
        <begin position="967"/>
        <end position="977"/>
    </location>
</feature>
<feature type="region of interest" description="Disordered" evidence="1">
    <location>
        <begin position="598"/>
        <end position="641"/>
    </location>
</feature>